<evidence type="ECO:0000256" key="4">
    <source>
        <dbReference type="ARBA" id="ARBA00022723"/>
    </source>
</evidence>
<dbReference type="InterPro" id="IPR036396">
    <property type="entry name" value="Cyt_P450_sf"/>
</dbReference>
<sequence length="170" mass="19010">MAIVVAGSETITTALSGAIYHLLTNPSIKKQVVDDIRSKFASEDQITASAVTSMPYFTAVLNETLRMCPPLPDNLRREVPKGGATRSLNENSDSAYEKDKKANFHPFSTGPHNCLGQPLAWVELRIILARILWNFDVSVPVGRTLPGWTEQKIYWTWEKQPLEVQLKRAS</sequence>
<dbReference type="PANTHER" id="PTHR24305:SF210">
    <property type="entry name" value="CYTOCHROME P450 MONOOXYGENASE ASQL-RELATED"/>
    <property type="match status" value="1"/>
</dbReference>
<evidence type="ECO:0000313" key="7">
    <source>
        <dbReference type="EMBL" id="CAG8951905.1"/>
    </source>
</evidence>
<dbReference type="InterPro" id="IPR017972">
    <property type="entry name" value="Cyt_P450_CS"/>
</dbReference>
<comment type="caution">
    <text evidence="7">The sequence shown here is derived from an EMBL/GenBank/DDBJ whole genome shotgun (WGS) entry which is preliminary data.</text>
</comment>
<dbReference type="PRINTS" id="PR00385">
    <property type="entry name" value="P450"/>
</dbReference>
<dbReference type="InterPro" id="IPR050121">
    <property type="entry name" value="Cytochrome_P450_monoxygenase"/>
</dbReference>
<dbReference type="GO" id="GO:0020037">
    <property type="term" value="F:heme binding"/>
    <property type="evidence" value="ECO:0007669"/>
    <property type="project" value="InterPro"/>
</dbReference>
<keyword evidence="3 6" id="KW-0349">Heme</keyword>
<dbReference type="GO" id="GO:0005506">
    <property type="term" value="F:iron ion binding"/>
    <property type="evidence" value="ECO:0007669"/>
    <property type="project" value="InterPro"/>
</dbReference>
<dbReference type="AlphaFoldDB" id="A0A9N9PQB7"/>
<evidence type="ECO:0000256" key="3">
    <source>
        <dbReference type="ARBA" id="ARBA00022617"/>
    </source>
</evidence>
<evidence type="ECO:0000313" key="8">
    <source>
        <dbReference type="Proteomes" id="UP000696280"/>
    </source>
</evidence>
<dbReference type="GO" id="GO:0004497">
    <property type="term" value="F:monooxygenase activity"/>
    <property type="evidence" value="ECO:0007669"/>
    <property type="project" value="UniProtKB-KW"/>
</dbReference>
<protein>
    <recommendedName>
        <fullName evidence="9">Cytochrome P450</fullName>
    </recommendedName>
</protein>
<keyword evidence="8" id="KW-1185">Reference proteome</keyword>
<name>A0A9N9PQB7_9HELO</name>
<proteinExistence type="inferred from homology"/>
<evidence type="ECO:0008006" key="9">
    <source>
        <dbReference type="Google" id="ProtNLM"/>
    </source>
</evidence>
<organism evidence="7 8">
    <name type="scientific">Hymenoscyphus fraxineus</name>
    <dbReference type="NCBI Taxonomy" id="746836"/>
    <lineage>
        <taxon>Eukaryota</taxon>
        <taxon>Fungi</taxon>
        <taxon>Dikarya</taxon>
        <taxon>Ascomycota</taxon>
        <taxon>Pezizomycotina</taxon>
        <taxon>Leotiomycetes</taxon>
        <taxon>Helotiales</taxon>
        <taxon>Helotiaceae</taxon>
        <taxon>Hymenoscyphus</taxon>
    </lineage>
</organism>
<dbReference type="Gene3D" id="1.10.630.10">
    <property type="entry name" value="Cytochrome P450"/>
    <property type="match status" value="2"/>
</dbReference>
<comment type="cofactor">
    <cofactor evidence="1">
        <name>heme</name>
        <dbReference type="ChEBI" id="CHEBI:30413"/>
    </cofactor>
</comment>
<evidence type="ECO:0000256" key="2">
    <source>
        <dbReference type="ARBA" id="ARBA00010617"/>
    </source>
</evidence>
<dbReference type="GO" id="GO:0016705">
    <property type="term" value="F:oxidoreductase activity, acting on paired donors, with incorporation or reduction of molecular oxygen"/>
    <property type="evidence" value="ECO:0007669"/>
    <property type="project" value="InterPro"/>
</dbReference>
<keyword evidence="5 6" id="KW-0408">Iron</keyword>
<evidence type="ECO:0000256" key="1">
    <source>
        <dbReference type="ARBA" id="ARBA00001971"/>
    </source>
</evidence>
<dbReference type="InterPro" id="IPR002401">
    <property type="entry name" value="Cyt_P450_E_grp-I"/>
</dbReference>
<dbReference type="PANTHER" id="PTHR24305">
    <property type="entry name" value="CYTOCHROME P450"/>
    <property type="match status" value="1"/>
</dbReference>
<dbReference type="PROSITE" id="PS00086">
    <property type="entry name" value="CYTOCHROME_P450"/>
    <property type="match status" value="1"/>
</dbReference>
<keyword evidence="6" id="KW-0560">Oxidoreductase</keyword>
<dbReference type="Proteomes" id="UP000696280">
    <property type="component" value="Unassembled WGS sequence"/>
</dbReference>
<keyword evidence="6" id="KW-0503">Monooxygenase</keyword>
<dbReference type="InterPro" id="IPR001128">
    <property type="entry name" value="Cyt_P450"/>
</dbReference>
<reference evidence="7" key="1">
    <citation type="submission" date="2021-07" db="EMBL/GenBank/DDBJ databases">
        <authorList>
            <person name="Durling M."/>
        </authorList>
    </citation>
    <scope>NUCLEOTIDE SEQUENCE</scope>
</reference>
<comment type="similarity">
    <text evidence="2 6">Belongs to the cytochrome P450 family.</text>
</comment>
<dbReference type="SUPFAM" id="SSF48264">
    <property type="entry name" value="Cytochrome P450"/>
    <property type="match status" value="1"/>
</dbReference>
<dbReference type="PRINTS" id="PR00463">
    <property type="entry name" value="EP450I"/>
</dbReference>
<evidence type="ECO:0000256" key="5">
    <source>
        <dbReference type="ARBA" id="ARBA00023004"/>
    </source>
</evidence>
<evidence type="ECO:0000256" key="6">
    <source>
        <dbReference type="RuleBase" id="RU000461"/>
    </source>
</evidence>
<keyword evidence="4 6" id="KW-0479">Metal-binding</keyword>
<dbReference type="OrthoDB" id="1470350at2759"/>
<dbReference type="Pfam" id="PF00067">
    <property type="entry name" value="p450"/>
    <property type="match status" value="2"/>
</dbReference>
<accession>A0A9N9PQB7</accession>
<gene>
    <name evidence="7" type="ORF">HYFRA_00005709</name>
</gene>
<dbReference type="EMBL" id="CAJVRL010000044">
    <property type="protein sequence ID" value="CAG8951905.1"/>
    <property type="molecule type" value="Genomic_DNA"/>
</dbReference>